<dbReference type="PANTHER" id="PTHR33048">
    <property type="entry name" value="PTH11-LIKE INTEGRAL MEMBRANE PROTEIN (AFU_ORTHOLOGUE AFUA_5G11245)"/>
    <property type="match status" value="1"/>
</dbReference>
<reference evidence="9" key="1">
    <citation type="journal article" date="2020" name="Stud. Mycol.">
        <title>101 Dothideomycetes genomes: a test case for predicting lifestyles and emergence of pathogens.</title>
        <authorList>
            <person name="Haridas S."/>
            <person name="Albert R."/>
            <person name="Binder M."/>
            <person name="Bloem J."/>
            <person name="Labutti K."/>
            <person name="Salamov A."/>
            <person name="Andreopoulos B."/>
            <person name="Baker S."/>
            <person name="Barry K."/>
            <person name="Bills G."/>
            <person name="Bluhm B."/>
            <person name="Cannon C."/>
            <person name="Castanera R."/>
            <person name="Culley D."/>
            <person name="Daum C."/>
            <person name="Ezra D."/>
            <person name="Gonzalez J."/>
            <person name="Henrissat B."/>
            <person name="Kuo A."/>
            <person name="Liang C."/>
            <person name="Lipzen A."/>
            <person name="Lutzoni F."/>
            <person name="Magnuson J."/>
            <person name="Mondo S."/>
            <person name="Nolan M."/>
            <person name="Ohm R."/>
            <person name="Pangilinan J."/>
            <person name="Park H.-J."/>
            <person name="Ramirez L."/>
            <person name="Alfaro M."/>
            <person name="Sun H."/>
            <person name="Tritt A."/>
            <person name="Yoshinaga Y."/>
            <person name="Zwiers L.-H."/>
            <person name="Turgeon B."/>
            <person name="Goodwin S."/>
            <person name="Spatafora J."/>
            <person name="Crous P."/>
            <person name="Grigoriev I."/>
        </authorList>
    </citation>
    <scope>NUCLEOTIDE SEQUENCE</scope>
    <source>
        <strain evidence="9">CBS 116005</strain>
    </source>
</reference>
<feature type="transmembrane region" description="Helical" evidence="7">
    <location>
        <begin position="187"/>
        <end position="205"/>
    </location>
</feature>
<feature type="transmembrane region" description="Helical" evidence="7">
    <location>
        <begin position="102"/>
        <end position="123"/>
    </location>
</feature>
<evidence type="ECO:0000256" key="3">
    <source>
        <dbReference type="ARBA" id="ARBA00022989"/>
    </source>
</evidence>
<evidence type="ECO:0000256" key="5">
    <source>
        <dbReference type="ARBA" id="ARBA00038359"/>
    </source>
</evidence>
<feature type="transmembrane region" description="Helical" evidence="7">
    <location>
        <begin position="58"/>
        <end position="82"/>
    </location>
</feature>
<feature type="region of interest" description="Disordered" evidence="6">
    <location>
        <begin position="339"/>
        <end position="381"/>
    </location>
</feature>
<accession>A0A6G1L8N0</accession>
<dbReference type="InterPro" id="IPR052337">
    <property type="entry name" value="SAT4-like"/>
</dbReference>
<name>A0A6G1L8N0_9PEZI</name>
<evidence type="ECO:0000259" key="8">
    <source>
        <dbReference type="Pfam" id="PF20684"/>
    </source>
</evidence>
<protein>
    <recommendedName>
        <fullName evidence="8">Rhodopsin domain-containing protein</fullName>
    </recommendedName>
</protein>
<keyword evidence="4 7" id="KW-0472">Membrane</keyword>
<comment type="subcellular location">
    <subcellularLocation>
        <location evidence="1">Membrane</location>
        <topology evidence="1">Multi-pass membrane protein</topology>
    </subcellularLocation>
</comment>
<feature type="transmembrane region" description="Helical" evidence="7">
    <location>
        <begin position="257"/>
        <end position="278"/>
    </location>
</feature>
<dbReference type="AlphaFoldDB" id="A0A6G1L8N0"/>
<organism evidence="9 10">
    <name type="scientific">Teratosphaeria nubilosa</name>
    <dbReference type="NCBI Taxonomy" id="161662"/>
    <lineage>
        <taxon>Eukaryota</taxon>
        <taxon>Fungi</taxon>
        <taxon>Dikarya</taxon>
        <taxon>Ascomycota</taxon>
        <taxon>Pezizomycotina</taxon>
        <taxon>Dothideomycetes</taxon>
        <taxon>Dothideomycetidae</taxon>
        <taxon>Mycosphaerellales</taxon>
        <taxon>Teratosphaeriaceae</taxon>
        <taxon>Teratosphaeria</taxon>
    </lineage>
</organism>
<dbReference type="Proteomes" id="UP000799436">
    <property type="component" value="Unassembled WGS sequence"/>
</dbReference>
<feature type="transmembrane region" description="Helical" evidence="7">
    <location>
        <begin position="217"/>
        <end position="237"/>
    </location>
</feature>
<dbReference type="EMBL" id="ML995841">
    <property type="protein sequence ID" value="KAF2768778.1"/>
    <property type="molecule type" value="Genomic_DNA"/>
</dbReference>
<dbReference type="Pfam" id="PF20684">
    <property type="entry name" value="Fung_rhodopsin"/>
    <property type="match status" value="1"/>
</dbReference>
<evidence type="ECO:0000313" key="10">
    <source>
        <dbReference type="Proteomes" id="UP000799436"/>
    </source>
</evidence>
<gene>
    <name evidence="9" type="ORF">EJ03DRAFT_375117</name>
</gene>
<evidence type="ECO:0000256" key="2">
    <source>
        <dbReference type="ARBA" id="ARBA00022692"/>
    </source>
</evidence>
<comment type="similarity">
    <text evidence="5">Belongs to the SAT4 family.</text>
</comment>
<evidence type="ECO:0000256" key="6">
    <source>
        <dbReference type="SAM" id="MobiDB-lite"/>
    </source>
</evidence>
<proteinExistence type="inferred from homology"/>
<feature type="transmembrane region" description="Helical" evidence="7">
    <location>
        <begin position="25"/>
        <end position="46"/>
    </location>
</feature>
<keyword evidence="2 7" id="KW-0812">Transmembrane</keyword>
<dbReference type="InterPro" id="IPR049326">
    <property type="entry name" value="Rhodopsin_dom_fungi"/>
</dbReference>
<keyword evidence="10" id="KW-1185">Reference proteome</keyword>
<dbReference type="PANTHER" id="PTHR33048:SF163">
    <property type="entry name" value="INTEGRAL MEMBRANE PROTEIN (AFU_ORTHOLOGUE AFUA_8G05510)"/>
    <property type="match status" value="1"/>
</dbReference>
<feature type="region of interest" description="Disordered" evidence="6">
    <location>
        <begin position="289"/>
        <end position="312"/>
    </location>
</feature>
<keyword evidence="3 7" id="KW-1133">Transmembrane helix</keyword>
<evidence type="ECO:0000256" key="1">
    <source>
        <dbReference type="ARBA" id="ARBA00004141"/>
    </source>
</evidence>
<feature type="transmembrane region" description="Helical" evidence="7">
    <location>
        <begin position="135"/>
        <end position="155"/>
    </location>
</feature>
<evidence type="ECO:0000313" key="9">
    <source>
        <dbReference type="EMBL" id="KAF2768778.1"/>
    </source>
</evidence>
<feature type="domain" description="Rhodopsin" evidence="8">
    <location>
        <begin position="42"/>
        <end position="280"/>
    </location>
</feature>
<dbReference type="OrthoDB" id="5429740at2759"/>
<evidence type="ECO:0000256" key="7">
    <source>
        <dbReference type="SAM" id="Phobius"/>
    </source>
</evidence>
<dbReference type="GO" id="GO:0016020">
    <property type="term" value="C:membrane"/>
    <property type="evidence" value="ECO:0007669"/>
    <property type="project" value="UniProtKB-SubCell"/>
</dbReference>
<feature type="compositionally biased region" description="Polar residues" evidence="6">
    <location>
        <begin position="290"/>
        <end position="300"/>
    </location>
</feature>
<evidence type="ECO:0000256" key="4">
    <source>
        <dbReference type="ARBA" id="ARBA00023136"/>
    </source>
</evidence>
<sequence length="381" mass="42425">MLSASGDFGPAPEGIDLNETQVPSIYGSLTTVSVCGTLAVILRFYTRISLGNPLGPDDWLILCGLIITWGTAITSFVAIPSGLGLHIWVLTLENFTHLWESLFAYVVIYVVAVSCTKMSIVFFYRRVFATAKLHWFLATMVLAYPITVIIIIFNACRPMNFFWTQYTETGIQGSCIEISTFFFANGVWAACIDLGLLVVPIPLVWKLQMGLRQRLACLGVFMLGGFVVVASVVRIWYLHRNQNAIDPVWSISPVYVWSSVEPFIGIICACLPTLSPLFKRFWTGRKRSAFSPSGHQSPYSKSRDLDTVGGSRNKHSRWAAKLRPDDEIMLTTNAGTQIGTIRDGSDENISEAHQSTQVTKDFDVDWGSQKTGPVYERSHRS</sequence>